<dbReference type="InterPro" id="IPR013210">
    <property type="entry name" value="LRR_N_plant-typ"/>
</dbReference>
<dbReference type="Proteomes" id="UP001154282">
    <property type="component" value="Unassembled WGS sequence"/>
</dbReference>
<evidence type="ECO:0000313" key="5">
    <source>
        <dbReference type="Proteomes" id="UP001154282"/>
    </source>
</evidence>
<dbReference type="EMBL" id="CAMGYJ010000004">
    <property type="protein sequence ID" value="CAI0402870.1"/>
    <property type="molecule type" value="Genomic_DNA"/>
</dbReference>
<evidence type="ECO:0000256" key="1">
    <source>
        <dbReference type="ARBA" id="ARBA00022614"/>
    </source>
</evidence>
<keyword evidence="5" id="KW-1185">Reference proteome</keyword>
<protein>
    <recommendedName>
        <fullName evidence="3">Leucine-rich repeat-containing N-terminal plant-type domain-containing protein</fullName>
    </recommendedName>
</protein>
<keyword evidence="1" id="KW-0433">Leucine-rich repeat</keyword>
<organism evidence="4 5">
    <name type="scientific">Linum tenue</name>
    <dbReference type="NCBI Taxonomy" id="586396"/>
    <lineage>
        <taxon>Eukaryota</taxon>
        <taxon>Viridiplantae</taxon>
        <taxon>Streptophyta</taxon>
        <taxon>Embryophyta</taxon>
        <taxon>Tracheophyta</taxon>
        <taxon>Spermatophyta</taxon>
        <taxon>Magnoliopsida</taxon>
        <taxon>eudicotyledons</taxon>
        <taxon>Gunneridae</taxon>
        <taxon>Pentapetalae</taxon>
        <taxon>rosids</taxon>
        <taxon>fabids</taxon>
        <taxon>Malpighiales</taxon>
        <taxon>Linaceae</taxon>
        <taxon>Linum</taxon>
    </lineage>
</organism>
<sequence>MILASRVRATTDPPDVLALEDQYRALNNPPQLKRWRLDGGDPCGESWMGVSCSGSSVIRL</sequence>
<evidence type="ECO:0000259" key="3">
    <source>
        <dbReference type="Pfam" id="PF08263"/>
    </source>
</evidence>
<evidence type="ECO:0000313" key="4">
    <source>
        <dbReference type="EMBL" id="CAI0402870.1"/>
    </source>
</evidence>
<feature type="domain" description="Leucine-rich repeat-containing N-terminal plant-type" evidence="3">
    <location>
        <begin position="13"/>
        <end position="53"/>
    </location>
</feature>
<evidence type="ECO:0000256" key="2">
    <source>
        <dbReference type="ARBA" id="ARBA00022737"/>
    </source>
</evidence>
<gene>
    <name evidence="4" type="ORF">LITE_LOCUS11805</name>
</gene>
<proteinExistence type="predicted"/>
<dbReference type="Pfam" id="PF08263">
    <property type="entry name" value="LRRNT_2"/>
    <property type="match status" value="1"/>
</dbReference>
<comment type="caution">
    <text evidence="4">The sequence shown here is derived from an EMBL/GenBank/DDBJ whole genome shotgun (WGS) entry which is preliminary data.</text>
</comment>
<reference evidence="4" key="1">
    <citation type="submission" date="2022-08" db="EMBL/GenBank/DDBJ databases">
        <authorList>
            <person name="Gutierrez-Valencia J."/>
        </authorList>
    </citation>
    <scope>NUCLEOTIDE SEQUENCE</scope>
</reference>
<name>A0AAV0J1G5_9ROSI</name>
<keyword evidence="2" id="KW-0677">Repeat</keyword>
<accession>A0AAV0J1G5</accession>
<dbReference type="AlphaFoldDB" id="A0AAV0J1G5"/>